<keyword evidence="3" id="KW-0507">mRNA processing</keyword>
<comment type="similarity">
    <text evidence="2">Belongs to the SNU66/SART1 family.</text>
</comment>
<dbReference type="Pfam" id="PF19252">
    <property type="entry name" value="HIND"/>
    <property type="match status" value="1"/>
</dbReference>
<evidence type="ECO:0000256" key="1">
    <source>
        <dbReference type="ARBA" id="ARBA00004123"/>
    </source>
</evidence>
<feature type="compositionally biased region" description="Basic and acidic residues" evidence="6">
    <location>
        <begin position="1"/>
        <end position="17"/>
    </location>
</feature>
<feature type="region of interest" description="Disordered" evidence="6">
    <location>
        <begin position="572"/>
        <end position="601"/>
    </location>
</feature>
<dbReference type="AlphaFoldDB" id="A0A1U7LHL1"/>
<evidence type="ECO:0000256" key="5">
    <source>
        <dbReference type="ARBA" id="ARBA00023242"/>
    </source>
</evidence>
<dbReference type="InterPro" id="IPR045347">
    <property type="entry name" value="HIND"/>
</dbReference>
<evidence type="ECO:0000256" key="6">
    <source>
        <dbReference type="SAM" id="MobiDB-lite"/>
    </source>
</evidence>
<protein>
    <submittedName>
        <fullName evidence="7">U4/U6.U5 tri-snRNP-associated protein snu66</fullName>
    </submittedName>
</protein>
<keyword evidence="4" id="KW-0508">mRNA splicing</keyword>
<evidence type="ECO:0000256" key="3">
    <source>
        <dbReference type="ARBA" id="ARBA00022664"/>
    </source>
</evidence>
<comment type="caution">
    <text evidence="7">The sequence shown here is derived from an EMBL/GenBank/DDBJ whole genome shotgun (WGS) entry which is preliminary data.</text>
</comment>
<evidence type="ECO:0000256" key="4">
    <source>
        <dbReference type="ARBA" id="ARBA00023187"/>
    </source>
</evidence>
<dbReference type="OrthoDB" id="5583at2759"/>
<dbReference type="GO" id="GO:0046540">
    <property type="term" value="C:U4/U6 x U5 tri-snRNP complex"/>
    <property type="evidence" value="ECO:0007669"/>
    <property type="project" value="InterPro"/>
</dbReference>
<gene>
    <name evidence="7" type="ORF">NEOLI_002123</name>
</gene>
<accession>A0A1U7LHL1</accession>
<comment type="subcellular location">
    <subcellularLocation>
        <location evidence="1">Nucleus</location>
    </subcellularLocation>
</comment>
<sequence>MSIVDHRHSSPENDLSHGESLSIQETNKIRASLGLKPLGVPLAEGFAPPPGSSAAQDLEAVENFARVKEQEKADAQKAIIQENIQRQEGRINRNGKLKGKTLGEEMKDEDVMQWIKKSKKKERELALKKENELEEQDKMFQEYSIDQLQGLKVGHDTDDFGIGRDTILTLKDVNILQDEGDELVSEQILERERHERNIENKKKKTVYMGYEEADEETGETRLLSKYDEDKQEKGFVLGNNVPVRKKAQEQPEHQGKTVFSLAYPAAQEVSDYAPVKFKKSKKTTSKRRRRESSVEDMAEVVVSAKRNLDDESFVDDEDLGARLGERRLAALKRLRVLEDAAFAPVGPDWMDIDAGGVVIDETSEFVKGLQGARLSGENGKEEMEEMEESEKEEEMETEVKKEETEPEPEPDSVMDEPVLDQGIGATLRLLQSKGIVPAENADAADQARRQRARDAWLVGQRARQAQIERERREQREAERLSGRFCQMSAKERELQAQAENRQREAAAGREQAELYRFYQPQLELAYVDGFGRRLEGKAAFKYFSHQFHGKDSGKAKTARQLQRMADTSRSARMAATDQPGGIGASLAVRQKKTGEAGMRVL</sequence>
<dbReference type="EMBL" id="LXFE01003829">
    <property type="protein sequence ID" value="OLL22145.1"/>
    <property type="molecule type" value="Genomic_DNA"/>
</dbReference>
<proteinExistence type="inferred from homology"/>
<dbReference type="PANTHER" id="PTHR14152">
    <property type="entry name" value="SQUAMOUS CELL CARCINOMA ANTIGEN RECOGNISED BY CYTOTOXIC T LYMPHOCYTES"/>
    <property type="match status" value="1"/>
</dbReference>
<dbReference type="STRING" id="1198029.A0A1U7LHL1"/>
<dbReference type="Proteomes" id="UP000186594">
    <property type="component" value="Unassembled WGS sequence"/>
</dbReference>
<name>A0A1U7LHL1_NEOID</name>
<dbReference type="Pfam" id="PF03343">
    <property type="entry name" value="SART-1"/>
    <property type="match status" value="1"/>
</dbReference>
<evidence type="ECO:0000313" key="7">
    <source>
        <dbReference type="EMBL" id="OLL22145.1"/>
    </source>
</evidence>
<dbReference type="PANTHER" id="PTHR14152:SF5">
    <property type="entry name" value="U4_U6.U5 TRI-SNRNP-ASSOCIATED PROTEIN 1"/>
    <property type="match status" value="1"/>
</dbReference>
<evidence type="ECO:0000256" key="2">
    <source>
        <dbReference type="ARBA" id="ARBA00006076"/>
    </source>
</evidence>
<dbReference type="GO" id="GO:0000481">
    <property type="term" value="P:maturation of 5S rRNA"/>
    <property type="evidence" value="ECO:0007669"/>
    <property type="project" value="TreeGrafter"/>
</dbReference>
<feature type="region of interest" description="Disordered" evidence="6">
    <location>
        <begin position="1"/>
        <end position="20"/>
    </location>
</feature>
<dbReference type="InterPro" id="IPR005011">
    <property type="entry name" value="SNU66/SART1"/>
</dbReference>
<feature type="region of interest" description="Disordered" evidence="6">
    <location>
        <begin position="374"/>
        <end position="415"/>
    </location>
</feature>
<keyword evidence="8" id="KW-1185">Reference proteome</keyword>
<feature type="compositionally biased region" description="Acidic residues" evidence="6">
    <location>
        <begin position="382"/>
        <end position="396"/>
    </location>
</feature>
<evidence type="ECO:0000313" key="8">
    <source>
        <dbReference type="Proteomes" id="UP000186594"/>
    </source>
</evidence>
<dbReference type="OMA" id="KRRDYTG"/>
<reference evidence="7 8" key="1">
    <citation type="submission" date="2016-04" db="EMBL/GenBank/DDBJ databases">
        <title>Evolutionary innovation and constraint leading to complex multicellularity in the Ascomycota.</title>
        <authorList>
            <person name="Cisse O."/>
            <person name="Nguyen A."/>
            <person name="Hewitt D.A."/>
            <person name="Jedd G."/>
            <person name="Stajich J.E."/>
        </authorList>
    </citation>
    <scope>NUCLEOTIDE SEQUENCE [LARGE SCALE GENOMIC DNA]</scope>
    <source>
        <strain evidence="7 8">DAH-3</strain>
    </source>
</reference>
<keyword evidence="5" id="KW-0539">Nucleus</keyword>
<feature type="compositionally biased region" description="Acidic residues" evidence="6">
    <location>
        <begin position="404"/>
        <end position="415"/>
    </location>
</feature>
<dbReference type="GO" id="GO:0045292">
    <property type="term" value="P:mRNA cis splicing, via spliceosome"/>
    <property type="evidence" value="ECO:0007669"/>
    <property type="project" value="TreeGrafter"/>
</dbReference>
<organism evidence="7 8">
    <name type="scientific">Neolecta irregularis (strain DAH-3)</name>
    <dbReference type="NCBI Taxonomy" id="1198029"/>
    <lineage>
        <taxon>Eukaryota</taxon>
        <taxon>Fungi</taxon>
        <taxon>Dikarya</taxon>
        <taxon>Ascomycota</taxon>
        <taxon>Taphrinomycotina</taxon>
        <taxon>Neolectales</taxon>
        <taxon>Neolectaceae</taxon>
        <taxon>Neolecta</taxon>
    </lineage>
</organism>